<accession>A0A844T3R7</accession>
<dbReference type="RefSeq" id="WP_157348692.1">
    <property type="nucleotide sequence ID" value="NZ_WQNF01000058.1"/>
</dbReference>
<dbReference type="EMBL" id="WQNF01000058">
    <property type="protein sequence ID" value="MVT71049.1"/>
    <property type="molecule type" value="Genomic_DNA"/>
</dbReference>
<reference evidence="1 2" key="1">
    <citation type="submission" date="2019-12" db="EMBL/GenBank/DDBJ databases">
        <title>Draft genome sequences Bradyrhizobium cajani AMBPC1010, Bradyrhizobium pachyrhizi AMBPC1040 and Bradyrhizobium yuanmingense ALSPC3051, three plant growth promoting strains isolated from nodules of Cajanus cajan L. in Dominican Republic.</title>
        <authorList>
            <person name="Flores-Felix J.D."/>
            <person name="Araujo J."/>
            <person name="Diaz-Alcantara C."/>
            <person name="Gonzalez-Andres F."/>
            <person name="Velazquez E."/>
        </authorList>
    </citation>
    <scope>NUCLEOTIDE SEQUENCE [LARGE SCALE GENOMIC DNA]</scope>
    <source>
        <strain evidence="1 2">1040</strain>
    </source>
</reference>
<organism evidence="1 2">
    <name type="scientific">Bradyrhizobium pachyrhizi</name>
    <dbReference type="NCBI Taxonomy" id="280333"/>
    <lineage>
        <taxon>Bacteria</taxon>
        <taxon>Pseudomonadati</taxon>
        <taxon>Pseudomonadota</taxon>
        <taxon>Alphaproteobacteria</taxon>
        <taxon>Hyphomicrobiales</taxon>
        <taxon>Nitrobacteraceae</taxon>
        <taxon>Bradyrhizobium</taxon>
    </lineage>
</organism>
<evidence type="ECO:0000313" key="2">
    <source>
        <dbReference type="Proteomes" id="UP000436468"/>
    </source>
</evidence>
<evidence type="ECO:0000313" key="1">
    <source>
        <dbReference type="EMBL" id="MVT71049.1"/>
    </source>
</evidence>
<protein>
    <submittedName>
        <fullName evidence="1">Uncharacterized protein</fullName>
    </submittedName>
</protein>
<dbReference type="AlphaFoldDB" id="A0A844T3R7"/>
<gene>
    <name evidence="1" type="ORF">GPL21_39080</name>
</gene>
<comment type="caution">
    <text evidence="1">The sequence shown here is derived from an EMBL/GenBank/DDBJ whole genome shotgun (WGS) entry which is preliminary data.</text>
</comment>
<sequence>MSEGVHVLVEDAVQIAWDFLEASGEIIDGYETSRFLVSTVGRMALAGERRKIMLANRAIDDYRNRSPRAA</sequence>
<proteinExistence type="predicted"/>
<dbReference type="Proteomes" id="UP000436468">
    <property type="component" value="Unassembled WGS sequence"/>
</dbReference>
<name>A0A844T3R7_9BRAD</name>
<keyword evidence="2" id="KW-1185">Reference proteome</keyword>